<evidence type="ECO:0000313" key="3">
    <source>
        <dbReference type="Proteomes" id="UP001274830"/>
    </source>
</evidence>
<evidence type="ECO:0000256" key="1">
    <source>
        <dbReference type="SAM" id="Phobius"/>
    </source>
</evidence>
<evidence type="ECO:0000313" key="2">
    <source>
        <dbReference type="EMBL" id="KAK3676850.1"/>
    </source>
</evidence>
<dbReference type="Pfam" id="PF14087">
    <property type="entry name" value="DUF4267"/>
    <property type="match status" value="1"/>
</dbReference>
<proteinExistence type="predicted"/>
<organism evidence="2 3">
    <name type="scientific">Recurvomyces mirabilis</name>
    <dbReference type="NCBI Taxonomy" id="574656"/>
    <lineage>
        <taxon>Eukaryota</taxon>
        <taxon>Fungi</taxon>
        <taxon>Dikarya</taxon>
        <taxon>Ascomycota</taxon>
        <taxon>Pezizomycotina</taxon>
        <taxon>Dothideomycetes</taxon>
        <taxon>Dothideomycetidae</taxon>
        <taxon>Mycosphaerellales</taxon>
        <taxon>Teratosphaeriaceae</taxon>
        <taxon>Recurvomyces</taxon>
    </lineage>
</organism>
<comment type="caution">
    <text evidence="2">The sequence shown here is derived from an EMBL/GenBank/DDBJ whole genome shotgun (WGS) entry which is preliminary data.</text>
</comment>
<keyword evidence="1" id="KW-0472">Membrane</keyword>
<gene>
    <name evidence="2" type="ORF">LTR78_003054</name>
</gene>
<keyword evidence="1" id="KW-0812">Transmembrane</keyword>
<name>A0AAE1C3K0_9PEZI</name>
<feature type="transmembrane region" description="Helical" evidence="1">
    <location>
        <begin position="134"/>
        <end position="154"/>
    </location>
</feature>
<keyword evidence="1" id="KW-1133">Transmembrane helix</keyword>
<dbReference type="EMBL" id="JAUTXT010000008">
    <property type="protein sequence ID" value="KAK3676850.1"/>
    <property type="molecule type" value="Genomic_DNA"/>
</dbReference>
<accession>A0AAE1C3K0</accession>
<feature type="transmembrane region" description="Helical" evidence="1">
    <location>
        <begin position="106"/>
        <end position="128"/>
    </location>
</feature>
<reference evidence="2" key="1">
    <citation type="submission" date="2023-07" db="EMBL/GenBank/DDBJ databases">
        <title>Black Yeasts Isolated from many extreme environments.</title>
        <authorList>
            <person name="Coleine C."/>
            <person name="Stajich J.E."/>
            <person name="Selbmann L."/>
        </authorList>
    </citation>
    <scope>NUCLEOTIDE SEQUENCE</scope>
    <source>
        <strain evidence="2">CCFEE 5485</strain>
    </source>
</reference>
<dbReference type="AlphaFoldDB" id="A0AAE1C3K0"/>
<dbReference type="InterPro" id="IPR025363">
    <property type="entry name" value="DUF4267"/>
</dbReference>
<dbReference type="Proteomes" id="UP001274830">
    <property type="component" value="Unassembled WGS sequence"/>
</dbReference>
<keyword evidence="3" id="KW-1185">Reference proteome</keyword>
<protein>
    <submittedName>
        <fullName evidence="2">Uncharacterized protein</fullName>
    </submittedName>
</protein>
<sequence length="161" mass="17034">MASQSFQNFRAGLPPPAECLAILVGCMEVTIFGLGGFANPLEFSRGFGVPMLPASSTTTTASDGKSSGDDQVQKTQQAYITAIAARNLQNGILLLTLGCYVRDRRALGIAVACGLVATVGDALIVQYYGVREAIWGHVFGIVNSAAIGGSLLYWSRTDKLW</sequence>